<dbReference type="EMBL" id="JACHXW010000009">
    <property type="protein sequence ID" value="MBB3153219.1"/>
    <property type="molecule type" value="Genomic_DNA"/>
</dbReference>
<keyword evidence="2" id="KW-1185">Reference proteome</keyword>
<accession>A0A7W5GAH3</accession>
<comment type="caution">
    <text evidence="1">The sequence shown here is derived from an EMBL/GenBank/DDBJ whole genome shotgun (WGS) entry which is preliminary data.</text>
</comment>
<dbReference type="AlphaFoldDB" id="A0A7W5GAH3"/>
<evidence type="ECO:0000313" key="1">
    <source>
        <dbReference type="EMBL" id="MBB3153219.1"/>
    </source>
</evidence>
<dbReference type="InterPro" id="IPR046141">
    <property type="entry name" value="DUF6143"/>
</dbReference>
<sequence>MYGYGPASVVHVANSLTHSLQGKYFVGETDQLNPTDANRTWGALVNPLHSDVHLYLDLYVLSNLSDDKLVSQICFCSNLPSHGMQSHEVASANLTLHPAPLPLGQIQFGSGLDTTALAATPVSTRVIPSYSSISSEKAGHWIIGPGKAILFTLTSAMNHPAPAVISIGWWEERHNLY</sequence>
<dbReference type="RefSeq" id="WP_183564379.1">
    <property type="nucleotide sequence ID" value="NZ_CBCSLB010000033.1"/>
</dbReference>
<name>A0A7W5GAH3_9BACL</name>
<reference evidence="1 2" key="1">
    <citation type="submission" date="2020-08" db="EMBL/GenBank/DDBJ databases">
        <title>Genomic Encyclopedia of Type Strains, Phase III (KMG-III): the genomes of soil and plant-associated and newly described type strains.</title>
        <authorList>
            <person name="Whitman W."/>
        </authorList>
    </citation>
    <scope>NUCLEOTIDE SEQUENCE [LARGE SCALE GENOMIC DNA]</scope>
    <source>
        <strain evidence="1 2">CECT 8234</strain>
    </source>
</reference>
<organism evidence="1 2">
    <name type="scientific">Paenibacillus endophyticus</name>
    <dbReference type="NCBI Taxonomy" id="1294268"/>
    <lineage>
        <taxon>Bacteria</taxon>
        <taxon>Bacillati</taxon>
        <taxon>Bacillota</taxon>
        <taxon>Bacilli</taxon>
        <taxon>Bacillales</taxon>
        <taxon>Paenibacillaceae</taxon>
        <taxon>Paenibacillus</taxon>
    </lineage>
</organism>
<evidence type="ECO:0000313" key="2">
    <source>
        <dbReference type="Proteomes" id="UP000518605"/>
    </source>
</evidence>
<protein>
    <submittedName>
        <fullName evidence="1">Uncharacterized protein</fullName>
    </submittedName>
</protein>
<dbReference type="Proteomes" id="UP000518605">
    <property type="component" value="Unassembled WGS sequence"/>
</dbReference>
<proteinExistence type="predicted"/>
<gene>
    <name evidence="1" type="ORF">FHS16_003281</name>
</gene>
<dbReference type="Pfam" id="PF19640">
    <property type="entry name" value="DUF6143"/>
    <property type="match status" value="1"/>
</dbReference>